<name>A0A8H4MAT9_9EURO</name>
<protein>
    <submittedName>
        <fullName evidence="2">Uncharacterized protein</fullName>
    </submittedName>
</protein>
<dbReference type="GO" id="GO:0016765">
    <property type="term" value="F:transferase activity, transferring alkyl or aryl (other than methyl) groups"/>
    <property type="evidence" value="ECO:0007669"/>
    <property type="project" value="InterPro"/>
</dbReference>
<reference evidence="2" key="2">
    <citation type="submission" date="2020-04" db="EMBL/GenBank/DDBJ databases">
        <authorList>
            <person name="Santos R.A.C."/>
            <person name="Steenwyk J.L."/>
            <person name="Rivero-Menendez O."/>
            <person name="Mead M.E."/>
            <person name="Silva L.P."/>
            <person name="Bastos R.W."/>
            <person name="Alastruey-Izquierdo A."/>
            <person name="Goldman G.H."/>
            <person name="Rokas A."/>
        </authorList>
    </citation>
    <scope>NUCLEOTIDE SEQUENCE</scope>
    <source>
        <strain evidence="2">CNM-CM6805</strain>
    </source>
</reference>
<dbReference type="GO" id="GO:0009820">
    <property type="term" value="P:alkaloid metabolic process"/>
    <property type="evidence" value="ECO:0007669"/>
    <property type="project" value="InterPro"/>
</dbReference>
<dbReference type="AlphaFoldDB" id="A0A8H4MAT9"/>
<keyword evidence="3" id="KW-1185">Reference proteome</keyword>
<proteinExistence type="predicted"/>
<dbReference type="EMBL" id="JAAAPX010000248">
    <property type="protein sequence ID" value="KAF4226427.1"/>
    <property type="molecule type" value="Genomic_DNA"/>
</dbReference>
<accession>A0A8H4MAT9</accession>
<dbReference type="Proteomes" id="UP000653565">
    <property type="component" value="Unassembled WGS sequence"/>
</dbReference>
<evidence type="ECO:0000313" key="2">
    <source>
        <dbReference type="EMBL" id="KAF4226427.1"/>
    </source>
</evidence>
<evidence type="ECO:0000256" key="1">
    <source>
        <dbReference type="ARBA" id="ARBA00022679"/>
    </source>
</evidence>
<comment type="caution">
    <text evidence="2">The sequence shown here is derived from an EMBL/GenBank/DDBJ whole genome shotgun (WGS) entry which is preliminary data.</text>
</comment>
<dbReference type="InterPro" id="IPR017795">
    <property type="entry name" value="ABBA_NscD-like"/>
</dbReference>
<sequence length="67" mass="7076">MVLTGLSLEFSNNLTLAIIRIGVDPVGLPAGAEDDPYNSAATWTYVESLARQSLGADLQRSYAFASG</sequence>
<dbReference type="Pfam" id="PF11991">
    <property type="entry name" value="Trp_DMAT"/>
    <property type="match status" value="1"/>
</dbReference>
<organism evidence="2 3">
    <name type="scientific">Aspergillus fumigatiaffinis</name>
    <dbReference type="NCBI Taxonomy" id="340414"/>
    <lineage>
        <taxon>Eukaryota</taxon>
        <taxon>Fungi</taxon>
        <taxon>Dikarya</taxon>
        <taxon>Ascomycota</taxon>
        <taxon>Pezizomycotina</taxon>
        <taxon>Eurotiomycetes</taxon>
        <taxon>Eurotiomycetidae</taxon>
        <taxon>Eurotiales</taxon>
        <taxon>Aspergillaceae</taxon>
        <taxon>Aspergillus</taxon>
        <taxon>Aspergillus subgen. Fumigati</taxon>
    </lineage>
</organism>
<keyword evidence="1" id="KW-0808">Transferase</keyword>
<reference evidence="2" key="1">
    <citation type="journal article" date="2020" name="bioRxiv">
        <title>Genomic and phenotypic heterogeneity of clinical isolates of the human pathogens Aspergillus fumigatus, Aspergillus lentulus and Aspergillus fumigatiaffinis.</title>
        <authorList>
            <person name="dos Santos R.A.C."/>
            <person name="Steenwyk J.L."/>
            <person name="Rivero-Menendez O."/>
            <person name="Mead M.E."/>
            <person name="Silva L.P."/>
            <person name="Bastos R.W."/>
            <person name="Alastruey-Izquierdo A."/>
            <person name="Goldman G.H."/>
            <person name="Rokas A."/>
        </authorList>
    </citation>
    <scope>NUCLEOTIDE SEQUENCE</scope>
    <source>
        <strain evidence="2">CNM-CM6805</strain>
    </source>
</reference>
<evidence type="ECO:0000313" key="3">
    <source>
        <dbReference type="Proteomes" id="UP000653565"/>
    </source>
</evidence>
<gene>
    <name evidence="2" type="ORF">CNMCM6805_004606</name>
</gene>